<feature type="domain" description="Band 7" evidence="3">
    <location>
        <begin position="44"/>
        <end position="210"/>
    </location>
</feature>
<dbReference type="PANTHER" id="PTHR23222">
    <property type="entry name" value="PROHIBITIN"/>
    <property type="match status" value="1"/>
</dbReference>
<reference evidence="4 5" key="1">
    <citation type="submission" date="2019-01" db="EMBL/GenBank/DDBJ databases">
        <title>Draft genome sequences of the type strains of six Macrococcus species.</title>
        <authorList>
            <person name="Mazhar S."/>
            <person name="Altermann E."/>
            <person name="Hill C."/>
            <person name="Mcauliffe O."/>
        </authorList>
    </citation>
    <scope>NUCLEOTIDE SEQUENCE [LARGE SCALE GENOMIC DNA]</scope>
    <source>
        <strain evidence="4 5">CCM4809</strain>
    </source>
</reference>
<dbReference type="RefSeq" id="WP_133428940.1">
    <property type="nucleotide sequence ID" value="NZ_BMCC01000002.1"/>
</dbReference>
<protein>
    <submittedName>
        <fullName evidence="4">Prohibitin family protein</fullName>
    </submittedName>
</protein>
<proteinExistence type="predicted"/>
<dbReference type="CDD" id="cd03401">
    <property type="entry name" value="SPFH_prohibitin"/>
    <property type="match status" value="1"/>
</dbReference>
<dbReference type="OrthoDB" id="9812991at2"/>
<dbReference type="EMBL" id="SCWE01000001">
    <property type="protein sequence ID" value="TDM02852.1"/>
    <property type="molecule type" value="Genomic_DNA"/>
</dbReference>
<dbReference type="SMART" id="SM00244">
    <property type="entry name" value="PHB"/>
    <property type="match status" value="1"/>
</dbReference>
<evidence type="ECO:0000313" key="5">
    <source>
        <dbReference type="Proteomes" id="UP000295328"/>
    </source>
</evidence>
<dbReference type="InterPro" id="IPR036013">
    <property type="entry name" value="Band_7/SPFH_dom_sf"/>
</dbReference>
<feature type="transmembrane region" description="Helical" evidence="2">
    <location>
        <begin position="25"/>
        <end position="44"/>
    </location>
</feature>
<keyword evidence="2" id="KW-1133">Transmembrane helix</keyword>
<keyword evidence="2" id="KW-0472">Membrane</keyword>
<evidence type="ECO:0000313" key="4">
    <source>
        <dbReference type="EMBL" id="TDM02852.1"/>
    </source>
</evidence>
<keyword evidence="2" id="KW-0812">Transmembrane</keyword>
<keyword evidence="1" id="KW-0175">Coiled coil</keyword>
<evidence type="ECO:0000259" key="3">
    <source>
        <dbReference type="SMART" id="SM00244"/>
    </source>
</evidence>
<dbReference type="Pfam" id="PF01145">
    <property type="entry name" value="Band_7"/>
    <property type="match status" value="1"/>
</dbReference>
<dbReference type="InterPro" id="IPR001107">
    <property type="entry name" value="Band_7"/>
</dbReference>
<sequence length="283" mass="31243">MNSSEQSKVETVRPARKKPVNRKSLILTTIIGALLLLGALILFMCIEKVPQGYQAVIYSVTGVKDETKPAGWHVISPLDKAVHYPIRTQTKEYKNLNVATADGKNLDMDISINYHVDPTKVVKIFNKFGNADIDGLENGFLRTRVLDGLRQSVAKYSVIETFGVKTSEIKKDTLGELQKQLTDQGFIIEDIAISSPKADAATQAAIDERVKANQELERAKTDRAIAEQNAAKKKIEAQGQAEANDILDKSLTDKIIKKQMIDKWEGKQPITIGGEGVIVDVNK</sequence>
<keyword evidence="5" id="KW-1185">Reference proteome</keyword>
<dbReference type="AlphaFoldDB" id="A0A4R6BMG1"/>
<comment type="caution">
    <text evidence="4">The sequence shown here is derived from an EMBL/GenBank/DDBJ whole genome shotgun (WGS) entry which is preliminary data.</text>
</comment>
<evidence type="ECO:0000256" key="1">
    <source>
        <dbReference type="SAM" id="Coils"/>
    </source>
</evidence>
<dbReference type="PANTHER" id="PTHR23222:SF0">
    <property type="entry name" value="PROHIBITIN 1"/>
    <property type="match status" value="1"/>
</dbReference>
<dbReference type="InterPro" id="IPR000163">
    <property type="entry name" value="Prohibitin"/>
</dbReference>
<evidence type="ECO:0000256" key="2">
    <source>
        <dbReference type="SAM" id="Phobius"/>
    </source>
</evidence>
<dbReference type="Gene3D" id="3.30.479.30">
    <property type="entry name" value="Band 7 domain"/>
    <property type="match status" value="1"/>
</dbReference>
<organism evidence="4 5">
    <name type="scientific">Macrococcus hajekii</name>
    <dbReference type="NCBI Taxonomy" id="198482"/>
    <lineage>
        <taxon>Bacteria</taxon>
        <taxon>Bacillati</taxon>
        <taxon>Bacillota</taxon>
        <taxon>Bacilli</taxon>
        <taxon>Bacillales</taxon>
        <taxon>Staphylococcaceae</taxon>
        <taxon>Macrococcus</taxon>
    </lineage>
</organism>
<name>A0A4R6BMG1_9STAP</name>
<gene>
    <name evidence="4" type="ORF">ERX37_01825</name>
</gene>
<dbReference type="Proteomes" id="UP000295328">
    <property type="component" value="Unassembled WGS sequence"/>
</dbReference>
<accession>A0A4R6BMG1</accession>
<feature type="coiled-coil region" evidence="1">
    <location>
        <begin position="202"/>
        <end position="236"/>
    </location>
</feature>
<dbReference type="SUPFAM" id="SSF117892">
    <property type="entry name" value="Band 7/SPFH domain"/>
    <property type="match status" value="1"/>
</dbReference>
<dbReference type="GO" id="GO:0016020">
    <property type="term" value="C:membrane"/>
    <property type="evidence" value="ECO:0007669"/>
    <property type="project" value="InterPro"/>
</dbReference>